<protein>
    <submittedName>
        <fullName evidence="1">Uncharacterized protein</fullName>
    </submittedName>
</protein>
<reference evidence="1 2" key="1">
    <citation type="journal article" date="2018" name="Front. Plant Sci.">
        <title>Red Clover (Trifolium pratense) and Zigzag Clover (T. medium) - A Picture of Genomic Similarities and Differences.</title>
        <authorList>
            <person name="Dluhosova J."/>
            <person name="Istvanek J."/>
            <person name="Nedelnik J."/>
            <person name="Repkova J."/>
        </authorList>
    </citation>
    <scope>NUCLEOTIDE SEQUENCE [LARGE SCALE GENOMIC DNA]</scope>
    <source>
        <strain evidence="2">cv. 10/8</strain>
        <tissue evidence="1">Leaf</tissue>
    </source>
</reference>
<evidence type="ECO:0000313" key="2">
    <source>
        <dbReference type="Proteomes" id="UP000265520"/>
    </source>
</evidence>
<feature type="non-terminal residue" evidence="1">
    <location>
        <position position="1"/>
    </location>
</feature>
<keyword evidence="2" id="KW-1185">Reference proteome</keyword>
<dbReference type="AlphaFoldDB" id="A0A392U4M2"/>
<evidence type="ECO:0000313" key="1">
    <source>
        <dbReference type="EMBL" id="MCI67664.1"/>
    </source>
</evidence>
<dbReference type="EMBL" id="LXQA010721383">
    <property type="protein sequence ID" value="MCI67664.1"/>
    <property type="molecule type" value="Genomic_DNA"/>
</dbReference>
<dbReference type="Proteomes" id="UP000265520">
    <property type="component" value="Unassembled WGS sequence"/>
</dbReference>
<organism evidence="1 2">
    <name type="scientific">Trifolium medium</name>
    <dbReference type="NCBI Taxonomy" id="97028"/>
    <lineage>
        <taxon>Eukaryota</taxon>
        <taxon>Viridiplantae</taxon>
        <taxon>Streptophyta</taxon>
        <taxon>Embryophyta</taxon>
        <taxon>Tracheophyta</taxon>
        <taxon>Spermatophyta</taxon>
        <taxon>Magnoliopsida</taxon>
        <taxon>eudicotyledons</taxon>
        <taxon>Gunneridae</taxon>
        <taxon>Pentapetalae</taxon>
        <taxon>rosids</taxon>
        <taxon>fabids</taxon>
        <taxon>Fabales</taxon>
        <taxon>Fabaceae</taxon>
        <taxon>Papilionoideae</taxon>
        <taxon>50 kb inversion clade</taxon>
        <taxon>NPAAA clade</taxon>
        <taxon>Hologalegina</taxon>
        <taxon>IRL clade</taxon>
        <taxon>Trifolieae</taxon>
        <taxon>Trifolium</taxon>
    </lineage>
</organism>
<accession>A0A392U4M2</accession>
<comment type="caution">
    <text evidence="1">The sequence shown here is derived from an EMBL/GenBank/DDBJ whole genome shotgun (WGS) entry which is preliminary data.</text>
</comment>
<proteinExistence type="predicted"/>
<name>A0A392U4M2_9FABA</name>
<sequence>SKTLEAKTSESDDFRF</sequence>